<dbReference type="RefSeq" id="WP_114581599.1">
    <property type="nucleotide sequence ID" value="NZ_QPMH01000005.1"/>
</dbReference>
<dbReference type="Pfam" id="PF13417">
    <property type="entry name" value="GST_N_3"/>
    <property type="match status" value="1"/>
</dbReference>
<evidence type="ECO:0000313" key="2">
    <source>
        <dbReference type="EMBL" id="RDD62503.1"/>
    </source>
</evidence>
<feature type="domain" description="GST N-terminal" evidence="1">
    <location>
        <begin position="4"/>
        <end position="59"/>
    </location>
</feature>
<gene>
    <name evidence="2" type="ORF">DRB17_07615</name>
</gene>
<reference evidence="2 3" key="1">
    <citation type="submission" date="2018-07" db="EMBL/GenBank/DDBJ databases">
        <title>Venubactetium sediminum gen. nov., sp. nov., isolated from a marine solar saltern.</title>
        <authorList>
            <person name="Wang S."/>
        </authorList>
    </citation>
    <scope>NUCLEOTIDE SEQUENCE [LARGE SCALE GENOMIC DNA]</scope>
    <source>
        <strain evidence="2 3">WD2A32</strain>
    </source>
</reference>
<comment type="caution">
    <text evidence="2">The sequence shown here is derived from an EMBL/GenBank/DDBJ whole genome shotgun (WGS) entry which is preliminary data.</text>
</comment>
<dbReference type="CDD" id="cd00570">
    <property type="entry name" value="GST_N_family"/>
    <property type="match status" value="1"/>
</dbReference>
<evidence type="ECO:0000313" key="3">
    <source>
        <dbReference type="Proteomes" id="UP000253941"/>
    </source>
</evidence>
<keyword evidence="3" id="KW-1185">Reference proteome</keyword>
<dbReference type="InterPro" id="IPR004045">
    <property type="entry name" value="Glutathione_S-Trfase_N"/>
</dbReference>
<dbReference type="AlphaFoldDB" id="A0A369TB03"/>
<protein>
    <recommendedName>
        <fullName evidence="1">GST N-terminal domain-containing protein</fullName>
    </recommendedName>
</protein>
<evidence type="ECO:0000259" key="1">
    <source>
        <dbReference type="Pfam" id="PF13417"/>
    </source>
</evidence>
<dbReference type="Gene3D" id="3.40.30.10">
    <property type="entry name" value="Glutaredoxin"/>
    <property type="match status" value="1"/>
</dbReference>
<sequence length="102" mass="11446">MLVLYEFGLSPFAQKVKIALREKGIAFERRNGLKGEGAEEVRRLSRRGEVPLLLDGKAMVTVRSGSARRQMRDHRLDWLLRAGGAPILEARMAADNVRFAVV</sequence>
<name>A0A369TB03_9PROT</name>
<accession>A0A369TB03</accession>
<dbReference type="SUPFAM" id="SSF52833">
    <property type="entry name" value="Thioredoxin-like"/>
    <property type="match status" value="1"/>
</dbReference>
<dbReference type="InterPro" id="IPR036249">
    <property type="entry name" value="Thioredoxin-like_sf"/>
</dbReference>
<organism evidence="2 3">
    <name type="scientific">Ferruginivarius sediminum</name>
    <dbReference type="NCBI Taxonomy" id="2661937"/>
    <lineage>
        <taxon>Bacteria</taxon>
        <taxon>Pseudomonadati</taxon>
        <taxon>Pseudomonadota</taxon>
        <taxon>Alphaproteobacteria</taxon>
        <taxon>Rhodospirillales</taxon>
        <taxon>Rhodospirillaceae</taxon>
        <taxon>Ferruginivarius</taxon>
    </lineage>
</organism>
<dbReference type="Proteomes" id="UP000253941">
    <property type="component" value="Unassembled WGS sequence"/>
</dbReference>
<dbReference type="EMBL" id="QPMH01000005">
    <property type="protein sequence ID" value="RDD62503.1"/>
    <property type="molecule type" value="Genomic_DNA"/>
</dbReference>
<proteinExistence type="predicted"/>